<reference evidence="1 2" key="1">
    <citation type="submission" date="2010-08" db="EMBL/GenBank/DDBJ databases">
        <authorList>
            <consortium name="US DOE Joint Genome Institute (JGI-PGF)"/>
            <person name="Lucas S."/>
            <person name="Copeland A."/>
            <person name="Lapidus A."/>
            <person name="Cheng J.-F."/>
            <person name="Bruce D."/>
            <person name="Goodwin L."/>
            <person name="Pitluck S."/>
            <person name="Land M.L."/>
            <person name="Hauser L."/>
            <person name="Chang Y.-J."/>
            <person name="Anderson I.J."/>
            <person name="Johnson E."/>
            <person name="Mulhopadhyay B."/>
            <person name="Kyrpides N."/>
            <person name="Woyke T.J."/>
        </authorList>
    </citation>
    <scope>NUCLEOTIDE SEQUENCE [LARGE SCALE GENOMIC DNA]</scope>
    <source>
        <strain evidence="1 2">6</strain>
    </source>
</reference>
<keyword evidence="2" id="KW-1185">Reference proteome</keyword>
<sequence>MRERASEAEDLIRETENIFLKMQGILQDSKTYWTGNSGDACRKSGKNCCEAAQSACKKLFDSVQALRVMTDVYEQTEGGAYGLAAGLSAEEKKDGV</sequence>
<organism evidence="1 2">
    <name type="scientific">Eubacterium cellulosolvens (strain ATCC 43171 / JCM 9499 / 6)</name>
    <name type="common">Cillobacterium cellulosolvens</name>
    <dbReference type="NCBI Taxonomy" id="633697"/>
    <lineage>
        <taxon>Bacteria</taxon>
        <taxon>Bacillati</taxon>
        <taxon>Bacillota</taxon>
        <taxon>Clostridia</taxon>
        <taxon>Eubacteriales</taxon>
        <taxon>Eubacteriaceae</taxon>
        <taxon>Eubacterium</taxon>
    </lineage>
</organism>
<reference evidence="1 2" key="2">
    <citation type="submission" date="2012-02" db="EMBL/GenBank/DDBJ databases">
        <title>Improved High-Quality Draft sequence of Eubacterium cellulosolvens 6.</title>
        <authorList>
            <consortium name="US DOE Joint Genome Institute"/>
            <person name="Lucas S."/>
            <person name="Han J."/>
            <person name="Lapidus A."/>
            <person name="Cheng J.-F."/>
            <person name="Goodwin L."/>
            <person name="Pitluck S."/>
            <person name="Peters L."/>
            <person name="Mikhailova N."/>
            <person name="Gu W."/>
            <person name="Detter J.C."/>
            <person name="Han C."/>
            <person name="Tapia R."/>
            <person name="Land M."/>
            <person name="Hauser L."/>
            <person name="Kyrpides N."/>
            <person name="Ivanova N."/>
            <person name="Pagani I."/>
            <person name="Johnson E."/>
            <person name="Mukhopadhyay B."/>
            <person name="Anderson I."/>
            <person name="Woyke T."/>
        </authorList>
    </citation>
    <scope>NUCLEOTIDE SEQUENCE [LARGE SCALE GENOMIC DNA]</scope>
    <source>
        <strain evidence="1 2">6</strain>
    </source>
</reference>
<protein>
    <recommendedName>
        <fullName evidence="3">WXG100 family type VII secretion target</fullName>
    </recommendedName>
</protein>
<evidence type="ECO:0000313" key="2">
    <source>
        <dbReference type="Proteomes" id="UP000005753"/>
    </source>
</evidence>
<dbReference type="SUPFAM" id="SSF140453">
    <property type="entry name" value="EsxAB dimer-like"/>
    <property type="match status" value="1"/>
</dbReference>
<name>I5AT75_EUBC6</name>
<accession>I5AT75</accession>
<dbReference type="EMBL" id="CM001487">
    <property type="protein sequence ID" value="EIM56998.1"/>
    <property type="molecule type" value="Genomic_DNA"/>
</dbReference>
<dbReference type="Proteomes" id="UP000005753">
    <property type="component" value="Chromosome"/>
</dbReference>
<dbReference type="Gene3D" id="1.10.287.1060">
    <property type="entry name" value="ESAT-6-like"/>
    <property type="match status" value="1"/>
</dbReference>
<evidence type="ECO:0008006" key="3">
    <source>
        <dbReference type="Google" id="ProtNLM"/>
    </source>
</evidence>
<evidence type="ECO:0000313" key="1">
    <source>
        <dbReference type="EMBL" id="EIM56998.1"/>
    </source>
</evidence>
<dbReference type="HOGENOM" id="CLU_2355528_0_0_9"/>
<gene>
    <name evidence="1" type="ORF">EubceDRAFT1_1181</name>
</gene>
<dbReference type="STRING" id="633697.EubceDRAFT1_1181"/>
<dbReference type="InterPro" id="IPR036689">
    <property type="entry name" value="ESAT-6-like_sf"/>
</dbReference>
<dbReference type="AlphaFoldDB" id="I5AT75"/>
<proteinExistence type="predicted"/>